<name>A0A1J4KTI1_9EUKA</name>
<dbReference type="OrthoDB" id="10639344at2759"/>
<dbReference type="GeneID" id="94834184"/>
<proteinExistence type="predicted"/>
<gene>
    <name evidence="2" type="ORF">TRFO_17262</name>
</gene>
<accession>A0A1J4KTI1</accession>
<organism evidence="2 3">
    <name type="scientific">Tritrichomonas foetus</name>
    <dbReference type="NCBI Taxonomy" id="1144522"/>
    <lineage>
        <taxon>Eukaryota</taxon>
        <taxon>Metamonada</taxon>
        <taxon>Parabasalia</taxon>
        <taxon>Tritrichomonadida</taxon>
        <taxon>Tritrichomonadidae</taxon>
        <taxon>Tritrichomonas</taxon>
    </lineage>
</organism>
<evidence type="ECO:0000313" key="3">
    <source>
        <dbReference type="Proteomes" id="UP000179807"/>
    </source>
</evidence>
<sequence length="1164" mass="135231">MEKELIPKFVLTPYITPLPIEIGSNNYSNLIITDTLQTLFPGFESPYIINPNDLYQMFDNLEQNIPKMVNLQTDVLEPGPKPNLHSGNISLWIRFLADPSYHLFSLNPVPSFEHLTLDALIFDCIQYKLPPDRAAWAIHKYVIEKDISPKVLTHTIISDPKYLNNDLDFFAKFCYALYTRNLLQHSLLIKWMIQEMKPNHLKIFKKELLKTHSLLYYAFQTEDADKYIQFFKKDLLLNKSQLVQFAIISQIRENTFEKYLIPLLRDDVKHRSRLICDLALPRLAFSSVIRNLLFLEFPYFNIDNLANDVKKMVHFSNDEELTEHVLDLCKAVLWFNSCLPSVSVVVSYLINILVIDYKRISFPLSEFIDILFDNYESVDHFQFLFAELQNYKLFNYSDYLKLILQKAYLLEKTEQTKRVISALPCVAKNAQTLMKLHCFLNRVFPENNIQNTLKQVFNGLNYLHTNHSNMNEDSDVNNSDVNNDMNHTKELMNELPYVLKYQLALYITDHPESFNSAAKLANYLGAPNLILNLFKTYGNEDIYISMEILPVIKEMIPAFATKDLLEKLTFALLSAPSKPGNFEVLMFLIDHYKSLRPLSKFKSQFTEITKQSKIVSISKEQILSLFGEYSYLCSLHVYDALFSVKTVKDFIAVFPIFLSDLLNFPLLSIDDLYTLFTEFSETTIISRSSIMFIRYLISNFVKSPVFFENQRVVELLRHFFAKVLLSRVVDVHMILETLFSLCKKKNVKQPPPQSSYVLMDILINVFEEHKKHFPVDILLTENIVKGFYQAFQQSNNSNNDGSMTNPSPFTSYLTLLRSFEPPIITDNIIKSIESGSQQGMMFAAALFSLLPTAMLSPNLFDVFDYFKATVTRTTSTFWTLWLKLRPYFNQGFPVTLAQPDKEALSSHRTSLISLFSSLLFHAVSGDEKTLVYLNCWTLLCNDINFSQTIIDNTINDLHAKRLSMRPMMITYLHPSLMVINEKTFEQLCEGFCRYMYEGQFMEFTRLASSVFAVFVSRFASNVSIIPKIAEKTLEWIPAIHRAHGNCLEYVIDAFNFIMCFSNDENPQRDDEEDMFLENLHIKIRDNLQKIPDEISDFILLNLPPQIYVQSKEPLYSDYSLPTEPEPPQAFQPQHTYSPPDHNDSGFSNQFDNFQPFDDEFPTWF</sequence>
<dbReference type="RefSeq" id="XP_068365933.1">
    <property type="nucleotide sequence ID" value="XM_068499480.1"/>
</dbReference>
<feature type="region of interest" description="Disordered" evidence="1">
    <location>
        <begin position="1117"/>
        <end position="1151"/>
    </location>
</feature>
<dbReference type="EMBL" id="MLAK01000555">
    <property type="protein sequence ID" value="OHT12797.1"/>
    <property type="molecule type" value="Genomic_DNA"/>
</dbReference>
<dbReference type="VEuPathDB" id="TrichDB:TRFO_17262"/>
<dbReference type="AlphaFoldDB" id="A0A1J4KTI1"/>
<evidence type="ECO:0000313" key="2">
    <source>
        <dbReference type="EMBL" id="OHT12797.1"/>
    </source>
</evidence>
<reference evidence="2" key="1">
    <citation type="submission" date="2016-10" db="EMBL/GenBank/DDBJ databases">
        <authorList>
            <person name="Benchimol M."/>
            <person name="Almeida L.G."/>
            <person name="Vasconcelos A.T."/>
            <person name="Perreira-Neves A."/>
            <person name="Rosa I.A."/>
            <person name="Tasca T."/>
            <person name="Bogo M.R."/>
            <person name="de Souza W."/>
        </authorList>
    </citation>
    <scope>NUCLEOTIDE SEQUENCE [LARGE SCALE GENOMIC DNA]</scope>
    <source>
        <strain evidence="2">K</strain>
    </source>
</reference>
<evidence type="ECO:0000256" key="1">
    <source>
        <dbReference type="SAM" id="MobiDB-lite"/>
    </source>
</evidence>
<comment type="caution">
    <text evidence="2">The sequence shown here is derived from an EMBL/GenBank/DDBJ whole genome shotgun (WGS) entry which is preliminary data.</text>
</comment>
<keyword evidence="3" id="KW-1185">Reference proteome</keyword>
<protein>
    <submittedName>
        <fullName evidence="2">Uncharacterized protein</fullName>
    </submittedName>
</protein>
<dbReference type="Proteomes" id="UP000179807">
    <property type="component" value="Unassembled WGS sequence"/>
</dbReference>